<dbReference type="PROSITE" id="PS51935">
    <property type="entry name" value="NLPC_P60"/>
    <property type="match status" value="1"/>
</dbReference>
<organism evidence="6 7">
    <name type="scientific">Candidatus Flavonifractor merdigallinarum</name>
    <dbReference type="NCBI Taxonomy" id="2838589"/>
    <lineage>
        <taxon>Bacteria</taxon>
        <taxon>Bacillati</taxon>
        <taxon>Bacillota</taxon>
        <taxon>Clostridia</taxon>
        <taxon>Eubacteriales</taxon>
        <taxon>Oscillospiraceae</taxon>
        <taxon>Flavonifractor</taxon>
    </lineage>
</organism>
<evidence type="ECO:0000256" key="1">
    <source>
        <dbReference type="ARBA" id="ARBA00007074"/>
    </source>
</evidence>
<comment type="similarity">
    <text evidence="1">Belongs to the peptidase C40 family.</text>
</comment>
<comment type="caution">
    <text evidence="6">The sequence shown here is derived from an EMBL/GenBank/DDBJ whole genome shotgun (WGS) entry which is preliminary data.</text>
</comment>
<feature type="domain" description="NlpC/P60" evidence="5">
    <location>
        <begin position="208"/>
        <end position="362"/>
    </location>
</feature>
<dbReference type="SUPFAM" id="SSF54001">
    <property type="entry name" value="Cysteine proteinases"/>
    <property type="match status" value="1"/>
</dbReference>
<dbReference type="GO" id="GO:0006508">
    <property type="term" value="P:proteolysis"/>
    <property type="evidence" value="ECO:0007669"/>
    <property type="project" value="UniProtKB-KW"/>
</dbReference>
<protein>
    <submittedName>
        <fullName evidence="6">C40 family peptidase</fullName>
    </submittedName>
</protein>
<reference evidence="6" key="2">
    <citation type="submission" date="2021-04" db="EMBL/GenBank/DDBJ databases">
        <authorList>
            <person name="Gilroy R."/>
        </authorList>
    </citation>
    <scope>NUCLEOTIDE SEQUENCE</scope>
    <source>
        <strain evidence="6">ChiBcec16_6824</strain>
    </source>
</reference>
<dbReference type="Pfam" id="PF00877">
    <property type="entry name" value="NLPC_P60"/>
    <property type="match status" value="1"/>
</dbReference>
<keyword evidence="4" id="KW-0788">Thiol protease</keyword>
<dbReference type="Gene3D" id="3.90.1720.10">
    <property type="entry name" value="endopeptidase domain like (from Nostoc punctiforme)"/>
    <property type="match status" value="1"/>
</dbReference>
<gene>
    <name evidence="6" type="ORF">H9841_08820</name>
</gene>
<name>A0A9D1Y9J3_9FIRM</name>
<evidence type="ECO:0000313" key="6">
    <source>
        <dbReference type="EMBL" id="HIY21985.1"/>
    </source>
</evidence>
<evidence type="ECO:0000256" key="2">
    <source>
        <dbReference type="ARBA" id="ARBA00022670"/>
    </source>
</evidence>
<dbReference type="InterPro" id="IPR051202">
    <property type="entry name" value="Peptidase_C40"/>
</dbReference>
<evidence type="ECO:0000259" key="5">
    <source>
        <dbReference type="PROSITE" id="PS51935"/>
    </source>
</evidence>
<reference evidence="6" key="1">
    <citation type="journal article" date="2021" name="PeerJ">
        <title>Extensive microbial diversity within the chicken gut microbiome revealed by metagenomics and culture.</title>
        <authorList>
            <person name="Gilroy R."/>
            <person name="Ravi A."/>
            <person name="Getino M."/>
            <person name="Pursley I."/>
            <person name="Horton D.L."/>
            <person name="Alikhan N.F."/>
            <person name="Baker D."/>
            <person name="Gharbi K."/>
            <person name="Hall N."/>
            <person name="Watson M."/>
            <person name="Adriaenssens E.M."/>
            <person name="Foster-Nyarko E."/>
            <person name="Jarju S."/>
            <person name="Secka A."/>
            <person name="Antonio M."/>
            <person name="Oren A."/>
            <person name="Chaudhuri R.R."/>
            <person name="La Ragione R."/>
            <person name="Hildebrand F."/>
            <person name="Pallen M.J."/>
        </authorList>
    </citation>
    <scope>NUCLEOTIDE SEQUENCE</scope>
    <source>
        <strain evidence="6">ChiBcec16_6824</strain>
    </source>
</reference>
<dbReference type="InterPro" id="IPR038765">
    <property type="entry name" value="Papain-like_cys_pep_sf"/>
</dbReference>
<evidence type="ECO:0000313" key="7">
    <source>
        <dbReference type="Proteomes" id="UP000823868"/>
    </source>
</evidence>
<proteinExistence type="inferred from homology"/>
<keyword evidence="2" id="KW-0645">Protease</keyword>
<dbReference type="AlphaFoldDB" id="A0A9D1Y9J3"/>
<evidence type="ECO:0000256" key="3">
    <source>
        <dbReference type="ARBA" id="ARBA00022801"/>
    </source>
</evidence>
<dbReference type="GO" id="GO:0008234">
    <property type="term" value="F:cysteine-type peptidase activity"/>
    <property type="evidence" value="ECO:0007669"/>
    <property type="project" value="UniProtKB-KW"/>
</dbReference>
<dbReference type="PANTHER" id="PTHR47053">
    <property type="entry name" value="MUREIN DD-ENDOPEPTIDASE MEPH-RELATED"/>
    <property type="match status" value="1"/>
</dbReference>
<dbReference type="EMBL" id="DXDX01000163">
    <property type="protein sequence ID" value="HIY21985.1"/>
    <property type="molecule type" value="Genomic_DNA"/>
</dbReference>
<sequence length="362" mass="38511">MVSALVSLVGGAVLVLALAVVLLIGALLASPFGILFANEPSRDAVPLSAAVAQINVELADKLEGLQGGEYDRVEIQGQPPDWKEVAAVFAAKTAGAEDGTDVAALTPDKVELLRDVFWDMCAISSTVETIEHPASGDEDAWTEKVLIITITPKTAEEMRTAYAFKEFQNQSLTDLLAEGDSLAALLGDLAITQADAVELLRDLPAGLDPERRAVVETACKLVGKVNYFWGGKSLTMGWNDTWGTLRQVTAAGSSTTGTYRPYGLDCSGFVDWVFYNITGGEYVIGHGGGAHAQHTYCTAISWEEAQPGDLVFYPEDSHVGIVGGRDENGNLLIVHCASGANNVVITGLEGFTSIGRPLYYRV</sequence>
<dbReference type="PANTHER" id="PTHR47053:SF1">
    <property type="entry name" value="MUREIN DD-ENDOPEPTIDASE MEPH-RELATED"/>
    <property type="match status" value="1"/>
</dbReference>
<evidence type="ECO:0000256" key="4">
    <source>
        <dbReference type="ARBA" id="ARBA00022807"/>
    </source>
</evidence>
<keyword evidence="3" id="KW-0378">Hydrolase</keyword>
<accession>A0A9D1Y9J3</accession>
<dbReference type="Proteomes" id="UP000823868">
    <property type="component" value="Unassembled WGS sequence"/>
</dbReference>
<dbReference type="InterPro" id="IPR000064">
    <property type="entry name" value="NLP_P60_dom"/>
</dbReference>